<protein>
    <submittedName>
        <fullName evidence="1">Uncharacterized protein</fullName>
    </submittedName>
</protein>
<organism evidence="1 2">
    <name type="scientific">Streptomyces smyrnaeus</name>
    <dbReference type="NCBI Taxonomy" id="1387713"/>
    <lineage>
        <taxon>Bacteria</taxon>
        <taxon>Bacillati</taxon>
        <taxon>Actinomycetota</taxon>
        <taxon>Actinomycetes</taxon>
        <taxon>Kitasatosporales</taxon>
        <taxon>Streptomycetaceae</taxon>
        <taxon>Streptomyces</taxon>
    </lineage>
</organism>
<name>A0ABS3Y5T6_9ACTN</name>
<evidence type="ECO:0000313" key="1">
    <source>
        <dbReference type="EMBL" id="MBO8202671.1"/>
    </source>
</evidence>
<dbReference type="RefSeq" id="WP_209214191.1">
    <property type="nucleotide sequence ID" value="NZ_JAFFZM010000027.1"/>
</dbReference>
<proteinExistence type="predicted"/>
<dbReference type="Proteomes" id="UP000721954">
    <property type="component" value="Unassembled WGS sequence"/>
</dbReference>
<accession>A0ABS3Y5T6</accession>
<evidence type="ECO:0000313" key="2">
    <source>
        <dbReference type="Proteomes" id="UP000721954"/>
    </source>
</evidence>
<reference evidence="1 2" key="1">
    <citation type="submission" date="2021-02" db="EMBL/GenBank/DDBJ databases">
        <title>Streptomyces spirodelae sp. nov., isolated from duckweed.</title>
        <authorList>
            <person name="Saimee Y."/>
            <person name="Duangmal K."/>
        </authorList>
    </citation>
    <scope>NUCLEOTIDE SEQUENCE [LARGE SCALE GENOMIC DNA]</scope>
    <source>
        <strain evidence="1 2">DSM 42105</strain>
    </source>
</reference>
<keyword evidence="2" id="KW-1185">Reference proteome</keyword>
<dbReference type="EMBL" id="JAFFZM010000027">
    <property type="protein sequence ID" value="MBO8202671.1"/>
    <property type="molecule type" value="Genomic_DNA"/>
</dbReference>
<dbReference type="GeneID" id="96263040"/>
<gene>
    <name evidence="1" type="ORF">JW613_30975</name>
</gene>
<sequence length="200" mass="21549">MTYRFTIHFLLGMEEGCIGPFVEGDRSSETLEYVESFLHIVVTSLGAQEAGVWFAAAGRASARERSARAAHFGFAHYLSVELGTVEETVSRVAAWQALLAVRNMLDRTGAEVEHVMDCAIRAAQKIDRRKKPTNALTTIVARQEPPPSGVRFGTGVTLAPRRALRPTGPDAAPPGARMAHGGLVEFTLVSGWLSSLASIS</sequence>
<comment type="caution">
    <text evidence="1">The sequence shown here is derived from an EMBL/GenBank/DDBJ whole genome shotgun (WGS) entry which is preliminary data.</text>
</comment>